<dbReference type="CDD" id="cd00207">
    <property type="entry name" value="fer2"/>
    <property type="match status" value="1"/>
</dbReference>
<dbReference type="PANTHER" id="PTHR47354">
    <property type="entry name" value="NADH OXIDOREDUCTASE HCR"/>
    <property type="match status" value="1"/>
</dbReference>
<sequence>MEAQKITVRYSDGTCKTMTAQPDQSILEAAEENGIAIVNECQSGICGTCVATCRSGDYEMGRTEGLSEVERDARKVLTCQTFANSECLIELQYPMDGNAASLVTGHATVIGVELVSSTTALLRLDVSGMPPLTFKAGQFAQLQVPGSGAWRNYSYAHPAGGCDELEFIIRLLPSGVMSDYLRDRAKPGDRIALRGSKGSFHLRPVQRPVVLVAGGTGLSAILAMAQSMAHNAGQPVHLLYGVTDVADLCKLDELDRLQRLIPDLHVHTIVSRPDAHWSGPVGLVTDLLDDAMFGGGDADVYLCGPAGMVEAVRNWLDERNIHRVGLYYEKFVPSGAARRRAPLRLDYADVDMADVRRRGSGTAVVIGGSIAGITAAKMLTEFFERVIVLEKDDPHRRREGRPGAAQGWHLHHLLTAGRIELERIFPGIIDDMVREGAFDVDMAAQYRIRLGGTWKKPGTGDIQIVCAGRPLLEWCVRRRLDDEPRVDFHYEAEVADLVYDSAANTVIGVAVDRRGELEVIPAEFVVDASGKNTRVPEFLDQVGIGAPEVEQDIINCFYSTMHHRVPPERQWRDRVMMICYAYRPYEDTYAAQYYTDSSRTILSTTLVAYNCYSPPRTAEEFRRFADLMPSPVVGENIDGLAPASQIYNFRYPNMLRLRYEKKRNLPRGLLAVGDAYTSADPVSGLGMTLALKEVREMQTLLANHGPGDPELPRRYYRRIAKLADTAWFVIREQNLRFDWVKDVTKKRPFYFRALTWYMDRVMELVHDDPDAYREFLAVVHLVKPPAALMSPRVAGRVLGKWARTRLSGQQTLIARNYQNRTIPPPDHLERSEDPAVDFVASHSR</sequence>
<dbReference type="SUPFAM" id="SSF51905">
    <property type="entry name" value="FAD/NAD(P)-binding domain"/>
    <property type="match status" value="1"/>
</dbReference>
<dbReference type="RefSeq" id="WP_064400070.1">
    <property type="nucleotide sequence ID" value="NZ_LQIR01000069.1"/>
</dbReference>
<dbReference type="InterPro" id="IPR036188">
    <property type="entry name" value="FAD/NAD-bd_sf"/>
</dbReference>
<protein>
    <submittedName>
        <fullName evidence="6">Oxygenase</fullName>
    </submittedName>
</protein>
<evidence type="ECO:0000256" key="2">
    <source>
        <dbReference type="ARBA" id="ARBA00022714"/>
    </source>
</evidence>
<dbReference type="Proteomes" id="UP000053707">
    <property type="component" value="Unassembled WGS sequence"/>
</dbReference>
<organism evidence="6 7">
    <name type="scientific">Mycobacterium lehmannii</name>
    <dbReference type="NCBI Taxonomy" id="2048550"/>
    <lineage>
        <taxon>Bacteria</taxon>
        <taxon>Bacillati</taxon>
        <taxon>Actinomycetota</taxon>
        <taxon>Actinomycetes</taxon>
        <taxon>Mycobacteriales</taxon>
        <taxon>Mycobacteriaceae</taxon>
        <taxon>Mycobacterium</taxon>
    </lineage>
</organism>
<dbReference type="EMBL" id="LQIR01000069">
    <property type="protein sequence ID" value="KUI06426.1"/>
    <property type="molecule type" value="Genomic_DNA"/>
</dbReference>
<feature type="domain" description="2Fe-2S ferredoxin-type" evidence="4">
    <location>
        <begin position="4"/>
        <end position="95"/>
    </location>
</feature>
<dbReference type="InterPro" id="IPR001433">
    <property type="entry name" value="OxRdtase_FAD/NAD-bd"/>
</dbReference>
<evidence type="ECO:0000313" key="7">
    <source>
        <dbReference type="Proteomes" id="UP000053707"/>
    </source>
</evidence>
<evidence type="ECO:0000313" key="6">
    <source>
        <dbReference type="EMBL" id="KUI06426.1"/>
    </source>
</evidence>
<comment type="cofactor">
    <cofactor evidence="1">
        <name>FAD</name>
        <dbReference type="ChEBI" id="CHEBI:57692"/>
    </cofactor>
</comment>
<dbReference type="PROSITE" id="PS51384">
    <property type="entry name" value="FAD_FR"/>
    <property type="match status" value="1"/>
</dbReference>
<dbReference type="SUPFAM" id="SSF63380">
    <property type="entry name" value="Riboflavin synthase domain-like"/>
    <property type="match status" value="1"/>
</dbReference>
<evidence type="ECO:0000259" key="4">
    <source>
        <dbReference type="PROSITE" id="PS51085"/>
    </source>
</evidence>
<feature type="domain" description="FAD-binding FR-type" evidence="5">
    <location>
        <begin position="102"/>
        <end position="203"/>
    </location>
</feature>
<dbReference type="InterPro" id="IPR008333">
    <property type="entry name" value="Cbr1-like_FAD-bd_dom"/>
</dbReference>
<dbReference type="Gene3D" id="3.40.50.80">
    <property type="entry name" value="Nucleotide-binding domain of ferredoxin-NADP reductase (FNR) module"/>
    <property type="match status" value="1"/>
</dbReference>
<dbReference type="CDD" id="cd06209">
    <property type="entry name" value="BenDO_FAD_NAD"/>
    <property type="match status" value="1"/>
</dbReference>
<dbReference type="Gene3D" id="3.50.50.60">
    <property type="entry name" value="FAD/NAD(P)-binding domain"/>
    <property type="match status" value="1"/>
</dbReference>
<dbReference type="GO" id="GO:0016491">
    <property type="term" value="F:oxidoreductase activity"/>
    <property type="evidence" value="ECO:0007669"/>
    <property type="project" value="InterPro"/>
</dbReference>
<dbReference type="Pfam" id="PF00175">
    <property type="entry name" value="NAD_binding_1"/>
    <property type="match status" value="1"/>
</dbReference>
<dbReference type="Pfam" id="PF00111">
    <property type="entry name" value="Fer2"/>
    <property type="match status" value="1"/>
</dbReference>
<keyword evidence="7" id="KW-1185">Reference proteome</keyword>
<evidence type="ECO:0000256" key="1">
    <source>
        <dbReference type="ARBA" id="ARBA00001974"/>
    </source>
</evidence>
<dbReference type="Pfam" id="PF00970">
    <property type="entry name" value="FAD_binding_6"/>
    <property type="match status" value="1"/>
</dbReference>
<dbReference type="SUPFAM" id="SSF52343">
    <property type="entry name" value="Ferredoxin reductase-like, C-terminal NADP-linked domain"/>
    <property type="match status" value="1"/>
</dbReference>
<accession>A0A100ZZK5</accession>
<dbReference type="InterPro" id="IPR039261">
    <property type="entry name" value="FNR_nucleotide-bd"/>
</dbReference>
<dbReference type="PROSITE" id="PS00197">
    <property type="entry name" value="2FE2S_FER_1"/>
    <property type="match status" value="1"/>
</dbReference>
<dbReference type="InterPro" id="IPR006058">
    <property type="entry name" value="2Fe2S_fd_BS"/>
</dbReference>
<gene>
    <name evidence="6" type="ORF">AU192_08305</name>
</gene>
<dbReference type="InterPro" id="IPR017927">
    <property type="entry name" value="FAD-bd_FR_type"/>
</dbReference>
<dbReference type="GO" id="GO:0051537">
    <property type="term" value="F:2 iron, 2 sulfur cluster binding"/>
    <property type="evidence" value="ECO:0007669"/>
    <property type="project" value="UniProtKB-KW"/>
</dbReference>
<evidence type="ECO:0000259" key="5">
    <source>
        <dbReference type="PROSITE" id="PS51384"/>
    </source>
</evidence>
<dbReference type="Gene3D" id="2.40.30.10">
    <property type="entry name" value="Translation factors"/>
    <property type="match status" value="1"/>
</dbReference>
<dbReference type="SUPFAM" id="SSF54292">
    <property type="entry name" value="2Fe-2S ferredoxin-like"/>
    <property type="match status" value="1"/>
</dbReference>
<dbReference type="Gene3D" id="3.10.20.30">
    <property type="match status" value="1"/>
</dbReference>
<dbReference type="InterPro" id="IPR050415">
    <property type="entry name" value="MRET"/>
</dbReference>
<keyword evidence="3" id="KW-0411">Iron-sulfur</keyword>
<dbReference type="PROSITE" id="PS51085">
    <property type="entry name" value="2FE2S_FER_2"/>
    <property type="match status" value="1"/>
</dbReference>
<name>A0A100ZZK5_9MYCO</name>
<keyword evidence="2" id="KW-0479">Metal-binding</keyword>
<dbReference type="InterPro" id="IPR036010">
    <property type="entry name" value="2Fe-2S_ferredoxin-like_sf"/>
</dbReference>
<dbReference type="InterPro" id="IPR017938">
    <property type="entry name" value="Riboflavin_synthase-like_b-brl"/>
</dbReference>
<comment type="caution">
    <text evidence="6">The sequence shown here is derived from an EMBL/GenBank/DDBJ whole genome shotgun (WGS) entry which is preliminary data.</text>
</comment>
<dbReference type="AlphaFoldDB" id="A0A100ZZK5"/>
<evidence type="ECO:0000256" key="3">
    <source>
        <dbReference type="ARBA" id="ARBA00023014"/>
    </source>
</evidence>
<keyword evidence="2" id="KW-0001">2Fe-2S</keyword>
<reference evidence="6 7" key="1">
    <citation type="submission" date="2016-01" db="EMBL/GenBank/DDBJ databases">
        <authorList>
            <consortium name="TB Trials Study Group"/>
            <person name="Sutton G."/>
            <person name="Brinkac L."/>
            <person name="Sanka R."/>
            <person name="Adams M."/>
            <person name="Lau E.L."/>
            <person name="Macaden R."/>
            <person name="Grewal H.M.S."/>
        </authorList>
    </citation>
    <scope>NUCLEOTIDE SEQUENCE [LARGE SCALE GENOMIC DNA]</scope>
    <source>
        <strain evidence="6 7">IS-1744</strain>
    </source>
</reference>
<dbReference type="PANTHER" id="PTHR47354:SF5">
    <property type="entry name" value="PROTEIN RFBI"/>
    <property type="match status" value="1"/>
</dbReference>
<proteinExistence type="predicted"/>
<dbReference type="PRINTS" id="PR00410">
    <property type="entry name" value="PHEHYDRXLASE"/>
</dbReference>
<dbReference type="InterPro" id="IPR001041">
    <property type="entry name" value="2Fe-2S_ferredoxin-type"/>
</dbReference>
<dbReference type="InterPro" id="IPR012675">
    <property type="entry name" value="Beta-grasp_dom_sf"/>
</dbReference>
<keyword evidence="2" id="KW-0408">Iron</keyword>
<dbReference type="InterPro" id="IPR047683">
    <property type="entry name" value="BenC-like_FAD_NAD-bd"/>
</dbReference>